<keyword evidence="7" id="KW-1185">Reference proteome</keyword>
<dbReference type="PANTHER" id="PTHR13149:SF0">
    <property type="entry name" value="VACUOLAR PROTEIN-SORTING-ASSOCIATED PROTEIN 25"/>
    <property type="match status" value="1"/>
</dbReference>
<dbReference type="Gene3D" id="1.10.10.570">
    <property type="entry name" value="Winged helix' DNA-binding domain. Chain C. Domain 1"/>
    <property type="match status" value="1"/>
</dbReference>
<protein>
    <recommendedName>
        <fullName evidence="2">Vacuolar protein-sorting-associated protein 25</fullName>
    </recommendedName>
    <alternativeName>
        <fullName evidence="5">ESCRT-II complex subunit VPS25</fullName>
    </alternativeName>
</protein>
<dbReference type="Pfam" id="PF05871">
    <property type="entry name" value="ESCRT-II"/>
    <property type="match status" value="1"/>
</dbReference>
<dbReference type="PANTHER" id="PTHR13149">
    <property type="entry name" value="VACUOLAR PROTEIN SORTING-ASSOCIATED PROTEIN VPS25"/>
    <property type="match status" value="1"/>
</dbReference>
<dbReference type="InterPro" id="IPR036388">
    <property type="entry name" value="WH-like_DNA-bd_sf"/>
</dbReference>
<dbReference type="InterPro" id="IPR014041">
    <property type="entry name" value="ESCRT-II_cplx_Vps25-sub_N"/>
</dbReference>
<evidence type="ECO:0000256" key="5">
    <source>
        <dbReference type="ARBA" id="ARBA00030094"/>
    </source>
</evidence>
<evidence type="ECO:0000256" key="3">
    <source>
        <dbReference type="ARBA" id="ARBA00022448"/>
    </source>
</evidence>
<keyword evidence="3" id="KW-0813">Transport</keyword>
<dbReference type="SUPFAM" id="SSF46785">
    <property type="entry name" value="Winged helix' DNA-binding domain"/>
    <property type="match status" value="2"/>
</dbReference>
<evidence type="ECO:0000313" key="6">
    <source>
        <dbReference type="EMBL" id="CAG5111574.1"/>
    </source>
</evidence>
<keyword evidence="4" id="KW-0653">Protein transport</keyword>
<dbReference type="InterPro" id="IPR008570">
    <property type="entry name" value="ESCRT-II_cplx_Vps25-sub"/>
</dbReference>
<dbReference type="EMBL" id="OU015567">
    <property type="protein sequence ID" value="CAG5111574.1"/>
    <property type="molecule type" value="Genomic_DNA"/>
</dbReference>
<organism evidence="6 7">
    <name type="scientific">Oikopleura dioica</name>
    <name type="common">Tunicate</name>
    <dbReference type="NCBI Taxonomy" id="34765"/>
    <lineage>
        <taxon>Eukaryota</taxon>
        <taxon>Metazoa</taxon>
        <taxon>Chordata</taxon>
        <taxon>Tunicata</taxon>
        <taxon>Appendicularia</taxon>
        <taxon>Copelata</taxon>
        <taxon>Oikopleuridae</taxon>
        <taxon>Oikopleura</taxon>
    </lineage>
</organism>
<proteinExistence type="inferred from homology"/>
<evidence type="ECO:0000256" key="2">
    <source>
        <dbReference type="ARBA" id="ARBA00017934"/>
    </source>
</evidence>
<gene>
    <name evidence="6" type="ORF">OKIOD_LOCUS14633</name>
</gene>
<name>A0ABN7T884_OIKDI</name>
<dbReference type="InterPro" id="IPR036390">
    <property type="entry name" value="WH_DNA-bd_sf"/>
</dbReference>
<reference evidence="6 7" key="1">
    <citation type="submission" date="2021-04" db="EMBL/GenBank/DDBJ databases">
        <authorList>
            <person name="Bliznina A."/>
        </authorList>
    </citation>
    <scope>NUCLEOTIDE SEQUENCE [LARGE SCALE GENOMIC DNA]</scope>
</reference>
<evidence type="ECO:0000313" key="7">
    <source>
        <dbReference type="Proteomes" id="UP001158576"/>
    </source>
</evidence>
<evidence type="ECO:0000256" key="4">
    <source>
        <dbReference type="ARBA" id="ARBA00022927"/>
    </source>
</evidence>
<sequence length="170" mass="19247">MSGQAWQVSFPPFYTLQKNEETRKKQLDAWSSLVIEHSRKTSTSTIDLSEIRRSVLFTNSKIERQASIELVEAVFSQLVQKGNAIWKDKSKSKCLLSSQTFSSLAAALYNWAQMSGHINQVCTIFELSQGEEISGEIFQNVPEEIIIIALKLLQKERKAELIGTDGVKFF</sequence>
<dbReference type="Gene3D" id="1.10.10.10">
    <property type="entry name" value="Winged helix-like DNA-binding domain superfamily/Winged helix DNA-binding domain"/>
    <property type="match status" value="1"/>
</dbReference>
<evidence type="ECO:0000256" key="1">
    <source>
        <dbReference type="ARBA" id="ARBA00009674"/>
    </source>
</evidence>
<dbReference type="Proteomes" id="UP001158576">
    <property type="component" value="Chromosome 2"/>
</dbReference>
<comment type="similarity">
    <text evidence="1">Belongs to the VPS25 family.</text>
</comment>
<accession>A0ABN7T884</accession>